<evidence type="ECO:0000256" key="1">
    <source>
        <dbReference type="ARBA" id="ARBA00005044"/>
    </source>
</evidence>
<dbReference type="Gene3D" id="3.60.150.10">
    <property type="entry name" value="Chorismate synthase AroC"/>
    <property type="match status" value="1"/>
</dbReference>
<dbReference type="STRING" id="318464.IO99_15365"/>
<dbReference type="InterPro" id="IPR020541">
    <property type="entry name" value="Chorismate_synthase_CS"/>
</dbReference>
<protein>
    <recommendedName>
        <fullName evidence="3 11">Chorismate synthase</fullName>
        <shortName evidence="11">CS</shortName>
        <ecNumber evidence="3 11">4.2.3.5</ecNumber>
    </recommendedName>
    <alternativeName>
        <fullName evidence="11">5-enolpyruvylshikimate-3-phosphate phospholyase</fullName>
    </alternativeName>
</protein>
<feature type="binding site" evidence="11">
    <location>
        <begin position="304"/>
        <end position="308"/>
    </location>
    <ligand>
        <name>FMN</name>
        <dbReference type="ChEBI" id="CHEBI:58210"/>
    </ligand>
</feature>
<dbReference type="PANTHER" id="PTHR21085:SF0">
    <property type="entry name" value="CHORISMATE SYNTHASE"/>
    <property type="match status" value="1"/>
</dbReference>
<dbReference type="PROSITE" id="PS00788">
    <property type="entry name" value="CHORISMATE_SYNTHASE_2"/>
    <property type="match status" value="1"/>
</dbReference>
<dbReference type="SUPFAM" id="SSF103263">
    <property type="entry name" value="Chorismate synthase, AroC"/>
    <property type="match status" value="1"/>
</dbReference>
<dbReference type="GO" id="GO:0009423">
    <property type="term" value="P:chorismate biosynthetic process"/>
    <property type="evidence" value="ECO:0007669"/>
    <property type="project" value="UniProtKB-UniRule"/>
</dbReference>
<dbReference type="RefSeq" id="WP_035134741.1">
    <property type="nucleotide sequence ID" value="NZ_JPMD01000038.1"/>
</dbReference>
<feature type="binding site" evidence="11">
    <location>
        <position position="47"/>
    </location>
    <ligand>
        <name>NADP(+)</name>
        <dbReference type="ChEBI" id="CHEBI:58349"/>
    </ligand>
</feature>
<reference evidence="13 14" key="1">
    <citation type="submission" date="2014-07" db="EMBL/GenBank/DDBJ databases">
        <title>Draft genome of Clostridium sulfidigenes 113A isolated from sediments associated with methane hydrate from Krishna Godavari basin.</title>
        <authorList>
            <person name="Honkalas V.S."/>
            <person name="Dabir A.P."/>
            <person name="Arora P."/>
            <person name="Dhakephalkar P.K."/>
        </authorList>
    </citation>
    <scope>NUCLEOTIDE SEQUENCE [LARGE SCALE GENOMIC DNA]</scope>
    <source>
        <strain evidence="13 14">113A</strain>
    </source>
</reference>
<evidence type="ECO:0000256" key="11">
    <source>
        <dbReference type="HAMAP-Rule" id="MF_00300"/>
    </source>
</evidence>
<dbReference type="InterPro" id="IPR035904">
    <property type="entry name" value="Chorismate_synth_AroC_sf"/>
</dbReference>
<keyword evidence="8 11" id="KW-0521">NADP</keyword>
<comment type="similarity">
    <text evidence="2 11 12">Belongs to the chorismate synthase family.</text>
</comment>
<dbReference type="GO" id="GO:0005829">
    <property type="term" value="C:cytosol"/>
    <property type="evidence" value="ECO:0007669"/>
    <property type="project" value="TreeGrafter"/>
</dbReference>
<evidence type="ECO:0000313" key="13">
    <source>
        <dbReference type="EMBL" id="KEZ85300.1"/>
    </source>
</evidence>
<dbReference type="PANTHER" id="PTHR21085">
    <property type="entry name" value="CHORISMATE SYNTHASE"/>
    <property type="match status" value="1"/>
</dbReference>
<evidence type="ECO:0000256" key="8">
    <source>
        <dbReference type="ARBA" id="ARBA00022857"/>
    </source>
</evidence>
<evidence type="ECO:0000256" key="7">
    <source>
        <dbReference type="ARBA" id="ARBA00022827"/>
    </source>
</evidence>
<keyword evidence="9 11" id="KW-0057">Aromatic amino acid biosynthesis</keyword>
<dbReference type="AlphaFoldDB" id="A0A084J8L6"/>
<keyword evidence="14" id="KW-1185">Reference proteome</keyword>
<dbReference type="eggNOG" id="COG0082">
    <property type="taxonomic scope" value="Bacteria"/>
</dbReference>
<organism evidence="13 14">
    <name type="scientific">Clostridium sulfidigenes</name>
    <dbReference type="NCBI Taxonomy" id="318464"/>
    <lineage>
        <taxon>Bacteria</taxon>
        <taxon>Bacillati</taxon>
        <taxon>Bacillota</taxon>
        <taxon>Clostridia</taxon>
        <taxon>Eubacteriales</taxon>
        <taxon>Clostridiaceae</taxon>
        <taxon>Clostridium</taxon>
    </lineage>
</organism>
<comment type="caution">
    <text evidence="11">Lacks conserved residue(s) required for the propagation of feature annotation.</text>
</comment>
<dbReference type="Pfam" id="PF01264">
    <property type="entry name" value="Chorismate_synt"/>
    <property type="match status" value="1"/>
</dbReference>
<evidence type="ECO:0000256" key="4">
    <source>
        <dbReference type="ARBA" id="ARBA00022605"/>
    </source>
</evidence>
<keyword evidence="6 11" id="KW-0288">FMN</keyword>
<dbReference type="PROSITE" id="PS00789">
    <property type="entry name" value="CHORISMATE_SYNTHASE_3"/>
    <property type="match status" value="1"/>
</dbReference>
<evidence type="ECO:0000256" key="12">
    <source>
        <dbReference type="RuleBase" id="RU000605"/>
    </source>
</evidence>
<dbReference type="InterPro" id="IPR000453">
    <property type="entry name" value="Chorismate_synth"/>
</dbReference>
<feature type="binding site" evidence="11">
    <location>
        <begin position="125"/>
        <end position="127"/>
    </location>
    <ligand>
        <name>FMN</name>
        <dbReference type="ChEBI" id="CHEBI:58210"/>
    </ligand>
</feature>
<dbReference type="GO" id="GO:0008652">
    <property type="term" value="P:amino acid biosynthetic process"/>
    <property type="evidence" value="ECO:0007669"/>
    <property type="project" value="UniProtKB-KW"/>
</dbReference>
<feature type="binding site" evidence="11">
    <location>
        <position position="331"/>
    </location>
    <ligand>
        <name>FMN</name>
        <dbReference type="ChEBI" id="CHEBI:58210"/>
    </ligand>
</feature>
<dbReference type="EMBL" id="JPMD01000038">
    <property type="protein sequence ID" value="KEZ85300.1"/>
    <property type="molecule type" value="Genomic_DNA"/>
</dbReference>
<accession>A0A084J8L6</accession>
<proteinExistence type="inferred from homology"/>
<comment type="function">
    <text evidence="11">Catalyzes the anti-1,4-elimination of the C-3 phosphate and the C-6 proR hydrogen from 5-enolpyruvylshikimate-3-phosphate (EPSP) to yield chorismate, which is the branch point compound that serves as the starting substrate for the three terminal pathways of aromatic amino acid biosynthesis. This reaction introduces a second double bond into the aromatic ring system.</text>
</comment>
<evidence type="ECO:0000256" key="10">
    <source>
        <dbReference type="ARBA" id="ARBA00023239"/>
    </source>
</evidence>
<dbReference type="NCBIfam" id="TIGR00033">
    <property type="entry name" value="aroC"/>
    <property type="match status" value="1"/>
</dbReference>
<dbReference type="NCBIfam" id="NF003793">
    <property type="entry name" value="PRK05382.1"/>
    <property type="match status" value="1"/>
</dbReference>
<dbReference type="Proteomes" id="UP000028542">
    <property type="component" value="Unassembled WGS sequence"/>
</dbReference>
<name>A0A084J8L6_9CLOT</name>
<sequence>MSSIIGNKIKVSVFGESHGDAIGVIIDGLPAGHRINFDFVHEEMRRRAPGQDSLSTSRIEKDIPKVLSGIFEERTTGAPLSAIIENNNTKSRDYSELKVKLRPSHCDYPAMIKYEGYNDYRGGGHFSGRLTALLVFAGAICKEILKEYDVYIGAHIKSIGKIKDHGFDKVNIRKELLQELRKDRFPTLNKIISEEMKEEILVVKALGDSIGGVIEGAVINLPVGLGSPMFHSVESVLSHMLFSIPAVKGVEFGEGFNISTLRGSEANDQYYIEGEDIKTYSNNNGGILGGITSGMPVIFSVAFKPTPSIALLQKTVNMDTKADDVLEIKGRHDPCIVQRAVPVVECVTAIAILDMMLQ</sequence>
<evidence type="ECO:0000313" key="14">
    <source>
        <dbReference type="Proteomes" id="UP000028542"/>
    </source>
</evidence>
<gene>
    <name evidence="11" type="primary">aroC</name>
    <name evidence="13" type="ORF">IO99_15365</name>
</gene>
<evidence type="ECO:0000256" key="6">
    <source>
        <dbReference type="ARBA" id="ARBA00022643"/>
    </source>
</evidence>
<dbReference type="GO" id="GO:0004107">
    <property type="term" value="F:chorismate synthase activity"/>
    <property type="evidence" value="ECO:0007669"/>
    <property type="project" value="UniProtKB-UniRule"/>
</dbReference>
<feature type="binding site" evidence="11">
    <location>
        <position position="289"/>
    </location>
    <ligand>
        <name>FMN</name>
        <dbReference type="ChEBI" id="CHEBI:58210"/>
    </ligand>
</feature>
<keyword evidence="4 11" id="KW-0028">Amino-acid biosynthesis</keyword>
<dbReference type="EC" id="4.2.3.5" evidence="3 11"/>
<dbReference type="CDD" id="cd07304">
    <property type="entry name" value="Chorismate_synthase"/>
    <property type="match status" value="1"/>
</dbReference>
<dbReference type="UniPathway" id="UPA00053">
    <property type="reaction ID" value="UER00090"/>
</dbReference>
<comment type="caution">
    <text evidence="13">The sequence shown here is derived from an EMBL/GenBank/DDBJ whole genome shotgun (WGS) entry which is preliminary data.</text>
</comment>
<dbReference type="HAMAP" id="MF_00300">
    <property type="entry name" value="Chorismate_synth"/>
    <property type="match status" value="1"/>
</dbReference>
<comment type="pathway">
    <text evidence="1 11 12">Metabolic intermediate biosynthesis; chorismate biosynthesis; chorismate from D-erythrose 4-phosphate and phosphoenolpyruvate: step 7/7.</text>
</comment>
<keyword evidence="7 11" id="KW-0274">FAD</keyword>
<evidence type="ECO:0000256" key="3">
    <source>
        <dbReference type="ARBA" id="ARBA00013036"/>
    </source>
</evidence>
<dbReference type="GO" id="GO:0009073">
    <property type="term" value="P:aromatic amino acid family biosynthetic process"/>
    <property type="evidence" value="ECO:0007669"/>
    <property type="project" value="UniProtKB-KW"/>
</dbReference>
<evidence type="ECO:0000256" key="5">
    <source>
        <dbReference type="ARBA" id="ARBA00022630"/>
    </source>
</evidence>
<dbReference type="GO" id="GO:0010181">
    <property type="term" value="F:FMN binding"/>
    <property type="evidence" value="ECO:0007669"/>
    <property type="project" value="TreeGrafter"/>
</dbReference>
<dbReference type="PROSITE" id="PS00787">
    <property type="entry name" value="CHORISMATE_SYNTHASE_1"/>
    <property type="match status" value="1"/>
</dbReference>
<comment type="cofactor">
    <cofactor evidence="11 12">
        <name>FMNH2</name>
        <dbReference type="ChEBI" id="CHEBI:57618"/>
    </cofactor>
    <text evidence="11 12">Reduced FMN (FMNH(2)).</text>
</comment>
<dbReference type="PIRSF" id="PIRSF001456">
    <property type="entry name" value="Chorismate_synth"/>
    <property type="match status" value="1"/>
</dbReference>
<evidence type="ECO:0000256" key="2">
    <source>
        <dbReference type="ARBA" id="ARBA00008014"/>
    </source>
</evidence>
<keyword evidence="5 11" id="KW-0285">Flavoprotein</keyword>
<keyword evidence="10 11" id="KW-0456">Lyase</keyword>
<comment type="subunit">
    <text evidence="11">Homotetramer.</text>
</comment>
<comment type="catalytic activity">
    <reaction evidence="11 12">
        <text>5-O-(1-carboxyvinyl)-3-phosphoshikimate = chorismate + phosphate</text>
        <dbReference type="Rhea" id="RHEA:21020"/>
        <dbReference type="ChEBI" id="CHEBI:29748"/>
        <dbReference type="ChEBI" id="CHEBI:43474"/>
        <dbReference type="ChEBI" id="CHEBI:57701"/>
        <dbReference type="EC" id="4.2.3.5"/>
    </reaction>
</comment>
<evidence type="ECO:0000256" key="9">
    <source>
        <dbReference type="ARBA" id="ARBA00023141"/>
    </source>
</evidence>